<protein>
    <submittedName>
        <fullName evidence="1">Uncharacterized protein</fullName>
    </submittedName>
</protein>
<evidence type="ECO:0000313" key="1">
    <source>
        <dbReference type="EMBL" id="NWC34136.1"/>
    </source>
</evidence>
<organism evidence="1 2">
    <name type="scientific">Pseudomonas gingeri</name>
    <dbReference type="NCBI Taxonomy" id="117681"/>
    <lineage>
        <taxon>Bacteria</taxon>
        <taxon>Pseudomonadati</taxon>
        <taxon>Pseudomonadota</taxon>
        <taxon>Gammaproteobacteria</taxon>
        <taxon>Pseudomonadales</taxon>
        <taxon>Pseudomonadaceae</taxon>
        <taxon>Pseudomonas</taxon>
    </lineage>
</organism>
<dbReference type="RefSeq" id="WP_177058575.1">
    <property type="nucleotide sequence ID" value="NZ_JACAPS010000019.1"/>
</dbReference>
<proteinExistence type="predicted"/>
<name>A0A7Y7YCV4_9PSED</name>
<comment type="caution">
    <text evidence="1">The sequence shown here is derived from an EMBL/GenBank/DDBJ whole genome shotgun (WGS) entry which is preliminary data.</text>
</comment>
<sequence>MHFVRIGAYFAASRITGPRHNLLQLRLGVGEQHEPICECLPPQGTCTHEPLVEADIVARVLEGVLEANQRFGTSHVVTHIRYVQNDTKPEVVYGLLAFKILEQLQVGGTFAENSNTL</sequence>
<dbReference type="AlphaFoldDB" id="A0A7Y7YCV4"/>
<accession>A0A7Y7YCV4</accession>
<reference evidence="1 2" key="1">
    <citation type="submission" date="2020-04" db="EMBL/GenBank/DDBJ databases">
        <title>Molecular characterization of pseudomonads from Agaricus bisporus reveal novel blotch 2 pathogens in Western Europe.</title>
        <authorList>
            <person name="Taparia T."/>
            <person name="Krijger M."/>
            <person name="Haynes E."/>
            <person name="Elpinstone J.G."/>
            <person name="Noble R."/>
            <person name="Van Der Wolf J."/>
        </authorList>
    </citation>
    <scope>NUCLEOTIDE SEQUENCE [LARGE SCALE GENOMIC DNA]</scope>
    <source>
        <strain evidence="1 2">IPO3737</strain>
    </source>
</reference>
<dbReference type="EMBL" id="JACAQD010000019">
    <property type="protein sequence ID" value="NWC34136.1"/>
    <property type="molecule type" value="Genomic_DNA"/>
</dbReference>
<evidence type="ECO:0000313" key="2">
    <source>
        <dbReference type="Proteomes" id="UP000520592"/>
    </source>
</evidence>
<dbReference type="Proteomes" id="UP000520592">
    <property type="component" value="Unassembled WGS sequence"/>
</dbReference>
<gene>
    <name evidence="1" type="ORF">HX876_17165</name>
</gene>